<sequence>MLSDDFDRQNLFVKYLPNGVTDEDLYNLFAPFGEIVSSKVMIDNKTGESLGYGFVKFANLGESERALAALNNFRLGNKILLVKPSNAQRELDMQKSTNLYVKPLLPNTTEQMLRSIFQPYGKIEGIRVMVDKHTRSSKQIGFVRFSTQEEADAAIAGVSGYKLDPIHPPLSFLIK</sequence>
<dbReference type="InterPro" id="IPR000504">
    <property type="entry name" value="RRM_dom"/>
</dbReference>
<gene>
    <name evidence="5" type="ORF">EZS28_000033</name>
</gene>
<keyword evidence="2 3" id="KW-0694">RNA-binding</keyword>
<evidence type="ECO:0000256" key="1">
    <source>
        <dbReference type="ARBA" id="ARBA00022737"/>
    </source>
</evidence>
<reference evidence="5 6" key="1">
    <citation type="submission" date="2019-03" db="EMBL/GenBank/DDBJ databases">
        <title>Single cell metagenomics reveals metabolic interactions within the superorganism composed of flagellate Streblomastix strix and complex community of Bacteroidetes bacteria on its surface.</title>
        <authorList>
            <person name="Treitli S.C."/>
            <person name="Kolisko M."/>
            <person name="Husnik F."/>
            <person name="Keeling P."/>
            <person name="Hampl V."/>
        </authorList>
    </citation>
    <scope>NUCLEOTIDE SEQUENCE [LARGE SCALE GENOMIC DNA]</scope>
    <source>
        <strain evidence="5">ST1C</strain>
    </source>
</reference>
<dbReference type="PANTHER" id="PTHR15241:SF386">
    <property type="entry name" value="RNA-BINDING REGION RNP-1 DOMAIN-CONTAINING PROTEIN-RELATED"/>
    <property type="match status" value="1"/>
</dbReference>
<dbReference type="InterPro" id="IPR002343">
    <property type="entry name" value="Hud_Sxl_RNA"/>
</dbReference>
<dbReference type="FunFam" id="3.30.70.330:FF:000383">
    <property type="entry name" value="Sex lethal, isoform D"/>
    <property type="match status" value="1"/>
</dbReference>
<dbReference type="OrthoDB" id="266020at2759"/>
<dbReference type="EMBL" id="SNRW01000002">
    <property type="protein sequence ID" value="KAA6404447.1"/>
    <property type="molecule type" value="Genomic_DNA"/>
</dbReference>
<evidence type="ECO:0000313" key="5">
    <source>
        <dbReference type="EMBL" id="KAA6404447.1"/>
    </source>
</evidence>
<comment type="caution">
    <text evidence="5">The sequence shown here is derived from an EMBL/GenBank/DDBJ whole genome shotgun (WGS) entry which is preliminary data.</text>
</comment>
<dbReference type="PRINTS" id="PR00961">
    <property type="entry name" value="HUDSXLRNA"/>
</dbReference>
<dbReference type="SUPFAM" id="SSF54928">
    <property type="entry name" value="RNA-binding domain, RBD"/>
    <property type="match status" value="2"/>
</dbReference>
<dbReference type="GO" id="GO:0003729">
    <property type="term" value="F:mRNA binding"/>
    <property type="evidence" value="ECO:0007669"/>
    <property type="project" value="UniProtKB-ARBA"/>
</dbReference>
<feature type="domain" description="RRM" evidence="4">
    <location>
        <begin position="9"/>
        <end position="87"/>
    </location>
</feature>
<evidence type="ECO:0000256" key="2">
    <source>
        <dbReference type="ARBA" id="ARBA00022884"/>
    </source>
</evidence>
<evidence type="ECO:0000256" key="3">
    <source>
        <dbReference type="PROSITE-ProRule" id="PRU00176"/>
    </source>
</evidence>
<accession>A0A5J4XB78</accession>
<dbReference type="InterPro" id="IPR012677">
    <property type="entry name" value="Nucleotide-bd_a/b_plait_sf"/>
</dbReference>
<dbReference type="PROSITE" id="PS50102">
    <property type="entry name" value="RRM"/>
    <property type="match status" value="2"/>
</dbReference>
<name>A0A5J4XB78_9EUKA</name>
<dbReference type="PANTHER" id="PTHR15241">
    <property type="entry name" value="TRANSFORMER-2-RELATED"/>
    <property type="match status" value="1"/>
</dbReference>
<dbReference type="Pfam" id="PF00076">
    <property type="entry name" value="RRM_1"/>
    <property type="match status" value="2"/>
</dbReference>
<organism evidence="5 6">
    <name type="scientific">Streblomastix strix</name>
    <dbReference type="NCBI Taxonomy" id="222440"/>
    <lineage>
        <taxon>Eukaryota</taxon>
        <taxon>Metamonada</taxon>
        <taxon>Preaxostyla</taxon>
        <taxon>Oxymonadida</taxon>
        <taxon>Streblomastigidae</taxon>
        <taxon>Streblomastix</taxon>
    </lineage>
</organism>
<dbReference type="GO" id="GO:0010629">
    <property type="term" value="P:negative regulation of gene expression"/>
    <property type="evidence" value="ECO:0007669"/>
    <property type="project" value="UniProtKB-ARBA"/>
</dbReference>
<dbReference type="Proteomes" id="UP000324800">
    <property type="component" value="Unassembled WGS sequence"/>
</dbReference>
<keyword evidence="1" id="KW-0677">Repeat</keyword>
<dbReference type="Gene3D" id="3.30.70.330">
    <property type="match status" value="2"/>
</dbReference>
<dbReference type="GO" id="GO:0005737">
    <property type="term" value="C:cytoplasm"/>
    <property type="evidence" value="ECO:0007669"/>
    <property type="project" value="UniProtKB-ARBA"/>
</dbReference>
<feature type="domain" description="RRM" evidence="4">
    <location>
        <begin position="97"/>
        <end position="175"/>
    </location>
</feature>
<evidence type="ECO:0000259" key="4">
    <source>
        <dbReference type="PROSITE" id="PS50102"/>
    </source>
</evidence>
<protein>
    <submittedName>
        <fullName evidence="5">Putative CBN-EXC-7 protein</fullName>
    </submittedName>
</protein>
<dbReference type="GO" id="GO:0009967">
    <property type="term" value="P:positive regulation of signal transduction"/>
    <property type="evidence" value="ECO:0007669"/>
    <property type="project" value="UniProtKB-ARBA"/>
</dbReference>
<proteinExistence type="predicted"/>
<dbReference type="SMART" id="SM00360">
    <property type="entry name" value="RRM"/>
    <property type="match status" value="2"/>
</dbReference>
<dbReference type="GO" id="GO:1990904">
    <property type="term" value="C:ribonucleoprotein complex"/>
    <property type="evidence" value="ECO:0007669"/>
    <property type="project" value="InterPro"/>
</dbReference>
<dbReference type="InterPro" id="IPR035979">
    <property type="entry name" value="RBD_domain_sf"/>
</dbReference>
<evidence type="ECO:0000313" key="6">
    <source>
        <dbReference type="Proteomes" id="UP000324800"/>
    </source>
</evidence>
<dbReference type="AlphaFoldDB" id="A0A5J4XB78"/>